<keyword evidence="4" id="KW-1185">Reference proteome</keyword>
<name>A0ABS3K5Z4_9HYPH</name>
<dbReference type="InterPro" id="IPR032675">
    <property type="entry name" value="LRR_dom_sf"/>
</dbReference>
<evidence type="ECO:0000313" key="4">
    <source>
        <dbReference type="Proteomes" id="UP000718278"/>
    </source>
</evidence>
<dbReference type="Pfam" id="PF12799">
    <property type="entry name" value="LRR_4"/>
    <property type="match status" value="1"/>
</dbReference>
<gene>
    <name evidence="3" type="ORF">IPV26_21965</name>
</gene>
<organism evidence="3 4">
    <name type="scientific">Brucella pituitosa</name>
    <dbReference type="NCBI Taxonomy" id="571256"/>
    <lineage>
        <taxon>Bacteria</taxon>
        <taxon>Pseudomonadati</taxon>
        <taxon>Pseudomonadota</taxon>
        <taxon>Alphaproteobacteria</taxon>
        <taxon>Hyphomicrobiales</taxon>
        <taxon>Brucellaceae</taxon>
        <taxon>Brucella/Ochrobactrum group</taxon>
        <taxon>Brucella</taxon>
    </lineage>
</organism>
<reference evidence="3 4" key="1">
    <citation type="submission" date="2020-10" db="EMBL/GenBank/DDBJ databases">
        <title>Genomic characterization of underground lake bacteria from Wind Cave National Park: Insight into the archetypical LuxI/LuxR and identification of LuxR solos.</title>
        <authorList>
            <person name="Wengert P.C."/>
            <person name="Savka M.A."/>
        </authorList>
    </citation>
    <scope>NUCLEOTIDE SEQUENCE [LARGE SCALE GENOMIC DNA]</scope>
    <source>
        <strain evidence="3 4">SD316</strain>
    </source>
</reference>
<proteinExistence type="predicted"/>
<dbReference type="EMBL" id="JADIJS010000010">
    <property type="protein sequence ID" value="MBO1042326.1"/>
    <property type="molecule type" value="Genomic_DNA"/>
</dbReference>
<keyword evidence="1" id="KW-0433">Leucine-rich repeat</keyword>
<evidence type="ECO:0000313" key="3">
    <source>
        <dbReference type="EMBL" id="MBO1042326.1"/>
    </source>
</evidence>
<protein>
    <recommendedName>
        <fullName evidence="5">Leucine-rich repeat domain-containing protein</fullName>
    </recommendedName>
</protein>
<evidence type="ECO:0000256" key="1">
    <source>
        <dbReference type="ARBA" id="ARBA00022614"/>
    </source>
</evidence>
<dbReference type="Proteomes" id="UP000718278">
    <property type="component" value="Unassembled WGS sequence"/>
</dbReference>
<evidence type="ECO:0000256" key="2">
    <source>
        <dbReference type="ARBA" id="ARBA00022737"/>
    </source>
</evidence>
<accession>A0ABS3K5Z4</accession>
<evidence type="ECO:0008006" key="5">
    <source>
        <dbReference type="Google" id="ProtNLM"/>
    </source>
</evidence>
<keyword evidence="2" id="KW-0677">Repeat</keyword>
<dbReference type="InterPro" id="IPR025875">
    <property type="entry name" value="Leu-rich_rpt_4"/>
</dbReference>
<dbReference type="Gene3D" id="3.80.10.10">
    <property type="entry name" value="Ribonuclease Inhibitor"/>
    <property type="match status" value="1"/>
</dbReference>
<comment type="caution">
    <text evidence="3">The sequence shown here is derived from an EMBL/GenBank/DDBJ whole genome shotgun (WGS) entry which is preliminary data.</text>
</comment>
<sequence>MADTPLLNLFSGVSRGSGWSNLTKPVVVLDGQAVEWRKDRFFSGSCAYIVGANENNFEELCRALSARVVVFYEMRVSALSSLQEISGLEHLAINWNNKVTDLSPLSYLSCLKTLSLIDTPKATDISPLSTLQELCAFEFSGAPTLSNKNTAKSLEPLVALTRLEELRLTNLKVEEDGLRPIAKCRGLKRLSVANTFDTEDYAFLAAKMPNTVCRHFNATVQVQGDAIKRGIDTMVVGRRKPFLSSREDAGRIAVYEAAFAKLKAKHSV</sequence>
<dbReference type="SUPFAM" id="SSF52058">
    <property type="entry name" value="L domain-like"/>
    <property type="match status" value="1"/>
</dbReference>
<dbReference type="RefSeq" id="WP_207490349.1">
    <property type="nucleotide sequence ID" value="NZ_JADIJS010000010.1"/>
</dbReference>